<comment type="caution">
    <text evidence="1">The sequence shown here is derived from an EMBL/GenBank/DDBJ whole genome shotgun (WGS) entry which is preliminary data.</text>
</comment>
<protein>
    <recommendedName>
        <fullName evidence="2">ABM domain-containing protein</fullName>
    </recommendedName>
</protein>
<evidence type="ECO:0008006" key="2">
    <source>
        <dbReference type="Google" id="ProtNLM"/>
    </source>
</evidence>
<dbReference type="EMBL" id="LAZR01018325">
    <property type="protein sequence ID" value="KKL96832.1"/>
    <property type="molecule type" value="Genomic_DNA"/>
</dbReference>
<name>A0A0F9JCU8_9ZZZZ</name>
<dbReference type="AlphaFoldDB" id="A0A0F9JCU8"/>
<proteinExistence type="predicted"/>
<organism evidence="1">
    <name type="scientific">marine sediment metagenome</name>
    <dbReference type="NCBI Taxonomy" id="412755"/>
    <lineage>
        <taxon>unclassified sequences</taxon>
        <taxon>metagenomes</taxon>
        <taxon>ecological metagenomes</taxon>
    </lineage>
</organism>
<evidence type="ECO:0000313" key="1">
    <source>
        <dbReference type="EMBL" id="KKL96832.1"/>
    </source>
</evidence>
<gene>
    <name evidence="1" type="ORF">LCGC14_1840540</name>
</gene>
<sequence length="86" mass="10285">MLVLKHVEYEISSKTQLTNLLDHIRKTTSEINGVAFNNIYFRKDKKEFIIFLQCDSEKKYLKWREICPPPPGANDWYEILLSMDEF</sequence>
<accession>A0A0F9JCU8</accession>
<reference evidence="1" key="1">
    <citation type="journal article" date="2015" name="Nature">
        <title>Complex archaea that bridge the gap between prokaryotes and eukaryotes.</title>
        <authorList>
            <person name="Spang A."/>
            <person name="Saw J.H."/>
            <person name="Jorgensen S.L."/>
            <person name="Zaremba-Niedzwiedzka K."/>
            <person name="Martijn J."/>
            <person name="Lind A.E."/>
            <person name="van Eijk R."/>
            <person name="Schleper C."/>
            <person name="Guy L."/>
            <person name="Ettema T.J."/>
        </authorList>
    </citation>
    <scope>NUCLEOTIDE SEQUENCE</scope>
</reference>